<dbReference type="OrthoDB" id="9781481at2"/>
<proteinExistence type="predicted"/>
<dbReference type="RefSeq" id="WP_038102746.1">
    <property type="nucleotide sequence ID" value="NZ_JFDP01000050.1"/>
</dbReference>
<reference evidence="1 2" key="1">
    <citation type="submission" date="2014-02" db="EMBL/GenBank/DDBJ databases">
        <title>Genome sequence of Ureaplasma diversum strain 246.</title>
        <authorList>
            <person name="Sirand-Pugnet P."/>
            <person name="Breton M."/>
            <person name="Dordet-Frisoni E."/>
            <person name="Baranowski E."/>
            <person name="Barre A."/>
            <person name="Couture C."/>
            <person name="Dupuy V."/>
            <person name="Gaurivaud P."/>
            <person name="Jacob D."/>
            <person name="Lemaitre C."/>
            <person name="Manso-Silvan L."/>
            <person name="Nikolski M."/>
            <person name="Nouvel L.-X."/>
            <person name="Poumarat F."/>
            <person name="Tardy F."/>
            <person name="Thebault P."/>
            <person name="Theil S."/>
            <person name="Citti C."/>
            <person name="Thiaucourt F."/>
            <person name="Blanchard A."/>
        </authorList>
    </citation>
    <scope>NUCLEOTIDE SEQUENCE [LARGE SCALE GENOMIC DNA]</scope>
    <source>
        <strain evidence="1 2">NCTC 246</strain>
    </source>
</reference>
<evidence type="ECO:0000313" key="1">
    <source>
        <dbReference type="EMBL" id="KEZ23206.1"/>
    </source>
</evidence>
<sequence length="107" mass="12669">MKIKYIENDDLYVIGETKYTKEEFIAYIQADMLRSVLKKGNKYVEIQPLYNDNESIESHNEIIENQEIPFPRNLIFFGAPGTGKSYKLNQNAQLYFNNNYERVTFRS</sequence>
<keyword evidence="2" id="KW-1185">Reference proteome</keyword>
<dbReference type="Proteomes" id="UP000028537">
    <property type="component" value="Unassembled WGS sequence"/>
</dbReference>
<organism evidence="1 2">
    <name type="scientific">Ureaplasma diversum NCTC 246</name>
    <dbReference type="NCBI Taxonomy" id="1188241"/>
    <lineage>
        <taxon>Bacteria</taxon>
        <taxon>Bacillati</taxon>
        <taxon>Mycoplasmatota</taxon>
        <taxon>Mycoplasmoidales</taxon>
        <taxon>Mycoplasmoidaceae</taxon>
        <taxon>Ureaplasma</taxon>
    </lineage>
</organism>
<dbReference type="EMBL" id="JFDP01000050">
    <property type="protein sequence ID" value="KEZ23206.1"/>
    <property type="molecule type" value="Genomic_DNA"/>
</dbReference>
<protein>
    <submittedName>
        <fullName evidence="1">Uncharacterized protein</fullName>
    </submittedName>
</protein>
<comment type="caution">
    <text evidence="1">The sequence shown here is derived from an EMBL/GenBank/DDBJ whole genome shotgun (WGS) entry which is preliminary data.</text>
</comment>
<dbReference type="SUPFAM" id="SSF52540">
    <property type="entry name" value="P-loop containing nucleoside triphosphate hydrolases"/>
    <property type="match status" value="1"/>
</dbReference>
<dbReference type="AlphaFoldDB" id="A0A084EZ14"/>
<gene>
    <name evidence="1" type="ORF">UDIV_3940</name>
</gene>
<name>A0A084EZ14_9BACT</name>
<dbReference type="InterPro" id="IPR027417">
    <property type="entry name" value="P-loop_NTPase"/>
</dbReference>
<accession>A0A084EZ14</accession>
<evidence type="ECO:0000313" key="2">
    <source>
        <dbReference type="Proteomes" id="UP000028537"/>
    </source>
</evidence>